<organism evidence="1 2">
    <name type="scientific">Pistacia atlantica</name>
    <dbReference type="NCBI Taxonomy" id="434234"/>
    <lineage>
        <taxon>Eukaryota</taxon>
        <taxon>Viridiplantae</taxon>
        <taxon>Streptophyta</taxon>
        <taxon>Embryophyta</taxon>
        <taxon>Tracheophyta</taxon>
        <taxon>Spermatophyta</taxon>
        <taxon>Magnoliopsida</taxon>
        <taxon>eudicotyledons</taxon>
        <taxon>Gunneridae</taxon>
        <taxon>Pentapetalae</taxon>
        <taxon>rosids</taxon>
        <taxon>malvids</taxon>
        <taxon>Sapindales</taxon>
        <taxon>Anacardiaceae</taxon>
        <taxon>Pistacia</taxon>
    </lineage>
</organism>
<protein>
    <submittedName>
        <fullName evidence="1">Uncharacterized protein</fullName>
    </submittedName>
</protein>
<reference evidence="2" key="1">
    <citation type="journal article" date="2023" name="G3 (Bethesda)">
        <title>Genome assembly and association tests identify interacting loci associated with vigor, precocity, and sex in interspecific pistachio rootstocks.</title>
        <authorList>
            <person name="Palmer W."/>
            <person name="Jacygrad E."/>
            <person name="Sagayaradj S."/>
            <person name="Cavanaugh K."/>
            <person name="Han R."/>
            <person name="Bertier L."/>
            <person name="Beede B."/>
            <person name="Kafkas S."/>
            <person name="Golino D."/>
            <person name="Preece J."/>
            <person name="Michelmore R."/>
        </authorList>
    </citation>
    <scope>NUCLEOTIDE SEQUENCE [LARGE SCALE GENOMIC DNA]</scope>
</reference>
<evidence type="ECO:0000313" key="2">
    <source>
        <dbReference type="Proteomes" id="UP001164250"/>
    </source>
</evidence>
<gene>
    <name evidence="1" type="ORF">Patl1_24574</name>
</gene>
<name>A0ACC0ZY13_9ROSI</name>
<comment type="caution">
    <text evidence="1">The sequence shown here is derived from an EMBL/GenBank/DDBJ whole genome shotgun (WGS) entry which is preliminary data.</text>
</comment>
<dbReference type="EMBL" id="CM047909">
    <property type="protein sequence ID" value="KAJ0078836.1"/>
    <property type="molecule type" value="Genomic_DNA"/>
</dbReference>
<sequence>MKENRLFEILDARVLKEGREEEIINVADLTRRCLNLNGKKRPTMREVASELAGIKALNGASIMQQKREDVNYIDGDISRSP</sequence>
<accession>A0ACC0ZY13</accession>
<proteinExistence type="predicted"/>
<dbReference type="Proteomes" id="UP001164250">
    <property type="component" value="Chromosome 13"/>
</dbReference>
<keyword evidence="2" id="KW-1185">Reference proteome</keyword>
<evidence type="ECO:0000313" key="1">
    <source>
        <dbReference type="EMBL" id="KAJ0078836.1"/>
    </source>
</evidence>